<dbReference type="InterPro" id="IPR012910">
    <property type="entry name" value="Plug_dom"/>
</dbReference>
<dbReference type="Pfam" id="PF14905">
    <property type="entry name" value="OMP_b-brl_3"/>
    <property type="match status" value="1"/>
</dbReference>
<organism evidence="10 11">
    <name type="scientific">Asticcacaulis benevestitus DSM 16100 = ATCC BAA-896</name>
    <dbReference type="NCBI Taxonomy" id="1121022"/>
    <lineage>
        <taxon>Bacteria</taxon>
        <taxon>Pseudomonadati</taxon>
        <taxon>Pseudomonadota</taxon>
        <taxon>Alphaproteobacteria</taxon>
        <taxon>Caulobacterales</taxon>
        <taxon>Caulobacteraceae</taxon>
        <taxon>Asticcacaulis</taxon>
    </lineage>
</organism>
<keyword evidence="7" id="KW-0998">Cell outer membrane</keyword>
<dbReference type="AlphaFoldDB" id="V4PDZ1"/>
<dbReference type="Gene3D" id="2.170.130.10">
    <property type="entry name" value="TonB-dependent receptor, plug domain"/>
    <property type="match status" value="1"/>
</dbReference>
<evidence type="ECO:0000256" key="7">
    <source>
        <dbReference type="ARBA" id="ARBA00023237"/>
    </source>
</evidence>
<evidence type="ECO:0000259" key="8">
    <source>
        <dbReference type="Pfam" id="PF07715"/>
    </source>
</evidence>
<comment type="caution">
    <text evidence="10">The sequence shown here is derived from an EMBL/GenBank/DDBJ whole genome shotgun (WGS) entry which is preliminary data.</text>
</comment>
<keyword evidence="3" id="KW-1134">Transmembrane beta strand</keyword>
<keyword evidence="4" id="KW-0812">Transmembrane</keyword>
<evidence type="ECO:0000256" key="5">
    <source>
        <dbReference type="ARBA" id="ARBA00022729"/>
    </source>
</evidence>
<dbReference type="InterPro" id="IPR039426">
    <property type="entry name" value="TonB-dep_rcpt-like"/>
</dbReference>
<dbReference type="SUPFAM" id="SSF56935">
    <property type="entry name" value="Porins"/>
    <property type="match status" value="1"/>
</dbReference>
<name>V4PDZ1_9CAUL</name>
<evidence type="ECO:0000256" key="4">
    <source>
        <dbReference type="ARBA" id="ARBA00022692"/>
    </source>
</evidence>
<dbReference type="PANTHER" id="PTHR30069:SF29">
    <property type="entry name" value="HEMOGLOBIN AND HEMOGLOBIN-HAPTOGLOBIN-BINDING PROTEIN 1-RELATED"/>
    <property type="match status" value="1"/>
</dbReference>
<accession>V4PDZ1</accession>
<dbReference type="EMBL" id="AWGB01000060">
    <property type="protein sequence ID" value="ESQ85364.1"/>
    <property type="molecule type" value="Genomic_DNA"/>
</dbReference>
<dbReference type="InterPro" id="IPR041700">
    <property type="entry name" value="OMP_b-brl_3"/>
</dbReference>
<dbReference type="STRING" id="1121022.GCA_000376105_03907"/>
<keyword evidence="2" id="KW-0813">Transport</keyword>
<dbReference type="GO" id="GO:0015344">
    <property type="term" value="F:siderophore uptake transmembrane transporter activity"/>
    <property type="evidence" value="ECO:0007669"/>
    <property type="project" value="TreeGrafter"/>
</dbReference>
<dbReference type="eggNOG" id="COG4771">
    <property type="taxonomic scope" value="Bacteria"/>
</dbReference>
<dbReference type="Pfam" id="PF07715">
    <property type="entry name" value="Plug"/>
    <property type="match status" value="1"/>
</dbReference>
<dbReference type="InterPro" id="IPR037066">
    <property type="entry name" value="Plug_dom_sf"/>
</dbReference>
<evidence type="ECO:0000256" key="2">
    <source>
        <dbReference type="ARBA" id="ARBA00022448"/>
    </source>
</evidence>
<reference evidence="10 11" key="1">
    <citation type="journal article" date="2014" name="Nature">
        <title>Sequential evolution of bacterial morphology by co-option of a developmental regulator.</title>
        <authorList>
            <person name="Jiang C."/>
            <person name="Brown P.J."/>
            <person name="Ducret A."/>
            <person name="Brun Y.V."/>
        </authorList>
    </citation>
    <scope>NUCLEOTIDE SEQUENCE [LARGE SCALE GENOMIC DNA]</scope>
    <source>
        <strain evidence="10 11">DSM 16100</strain>
    </source>
</reference>
<feature type="domain" description="Outer membrane protein beta-barrel" evidence="9">
    <location>
        <begin position="257"/>
        <end position="658"/>
    </location>
</feature>
<evidence type="ECO:0008006" key="12">
    <source>
        <dbReference type="Google" id="ProtNLM"/>
    </source>
</evidence>
<keyword evidence="6" id="KW-0472">Membrane</keyword>
<evidence type="ECO:0000256" key="1">
    <source>
        <dbReference type="ARBA" id="ARBA00004571"/>
    </source>
</evidence>
<keyword evidence="5" id="KW-0732">Signal</keyword>
<dbReference type="PANTHER" id="PTHR30069">
    <property type="entry name" value="TONB-DEPENDENT OUTER MEMBRANE RECEPTOR"/>
    <property type="match status" value="1"/>
</dbReference>
<protein>
    <recommendedName>
        <fullName evidence="12">Outer membrane protein beta-barrel domain-containing protein</fullName>
    </recommendedName>
</protein>
<keyword evidence="11" id="KW-1185">Reference proteome</keyword>
<feature type="domain" description="TonB-dependent receptor plug" evidence="8">
    <location>
        <begin position="7"/>
        <end position="88"/>
    </location>
</feature>
<proteinExistence type="predicted"/>
<comment type="subcellular location">
    <subcellularLocation>
        <location evidence="1">Cell outer membrane</location>
        <topology evidence="1">Multi-pass membrane protein</topology>
    </subcellularLocation>
</comment>
<evidence type="ECO:0000259" key="9">
    <source>
        <dbReference type="Pfam" id="PF14905"/>
    </source>
</evidence>
<gene>
    <name evidence="10" type="ORF">ABENE_19120</name>
</gene>
<evidence type="ECO:0000313" key="11">
    <source>
        <dbReference type="Proteomes" id="UP000017837"/>
    </source>
</evidence>
<dbReference type="Proteomes" id="UP000017837">
    <property type="component" value="Unassembled WGS sequence"/>
</dbReference>
<dbReference type="PATRIC" id="fig|1121022.4.peg.3914"/>
<dbReference type="Gene3D" id="2.40.170.20">
    <property type="entry name" value="TonB-dependent receptor, beta-barrel domain"/>
    <property type="match status" value="1"/>
</dbReference>
<sequence length="667" mass="73384">MVHKIDRSVYDLKDSAQAQTGSVGDVLNTLPSVSVSPDGSLNVRGTGSVQVLVDGKPSASYRGANLANTLQSASANGIAKVEVITNPGAEFRTNASIIINLVTKKSSGQAPAGDLVVNVGEGGRSNGSLSGSGGIGRWTFSAGLNWRHDHRMSIARTDRLVTQDDGGFGSHMNEVYRISSPFDIRVYDAGMGYAISDTDTFNLNGQVATRTRPRTTEDRIQFLDAAGKMITDSVTHGDGPQHFNSRSLTATYKHKGSHDGETLTVQARHEEDDNLQDFRFVEADTLPLLMARDYRRSRVEHPRINELSIDYIRPLGTDRQFKAGMEFEVDREAASTYSAEIDTNAGAEIVDPSQTNAFWSQQTLSAAYADYQMPLGKWTVEGGLRLESLQTQLRSTPTSPLFSTRDTEWSPSFFFSRTLSEKSKIHVSYSHRIDRPKPNQLDPTPQNLDAQDVYIGNPGLKPQQTESIEAGYDYTTKQFSFTGAIYSRQTHNSIVDYAYYRDPEDTVLVSSYENADHGAADGVSMSFDLKPKGMFRYNVSTDLYYNELEASVAGILTRHSGVSHNIKASVTFVPSRADTFQANLQLRGKALTALGSYSGVAGLDLSYSRKISPRLKLVVTAQDVLKGAHYYHRNDTPQYYDHTYAQFPSRILFVGLAYKLGAVRPSG</sequence>
<dbReference type="InterPro" id="IPR036942">
    <property type="entry name" value="Beta-barrel_TonB_sf"/>
</dbReference>
<evidence type="ECO:0000256" key="3">
    <source>
        <dbReference type="ARBA" id="ARBA00022452"/>
    </source>
</evidence>
<dbReference type="GO" id="GO:0009279">
    <property type="term" value="C:cell outer membrane"/>
    <property type="evidence" value="ECO:0007669"/>
    <property type="project" value="UniProtKB-SubCell"/>
</dbReference>
<evidence type="ECO:0000313" key="10">
    <source>
        <dbReference type="EMBL" id="ESQ85364.1"/>
    </source>
</evidence>
<dbReference type="GO" id="GO:0044718">
    <property type="term" value="P:siderophore transmembrane transport"/>
    <property type="evidence" value="ECO:0007669"/>
    <property type="project" value="TreeGrafter"/>
</dbReference>
<evidence type="ECO:0000256" key="6">
    <source>
        <dbReference type="ARBA" id="ARBA00023136"/>
    </source>
</evidence>